<dbReference type="InterPro" id="IPR036086">
    <property type="entry name" value="ParB/Sulfiredoxin_sf"/>
</dbReference>
<dbReference type="RefSeq" id="WP_307326287.1">
    <property type="nucleotide sequence ID" value="NZ_JAUSUG010000010.1"/>
</dbReference>
<reference evidence="2 3" key="1">
    <citation type="submission" date="2023-07" db="EMBL/GenBank/DDBJ databases">
        <title>Genomic Encyclopedia of Type Strains, Phase IV (KMG-IV): sequencing the most valuable type-strain genomes for metagenomic binning, comparative biology and taxonomic classification.</title>
        <authorList>
            <person name="Goeker M."/>
        </authorList>
    </citation>
    <scope>NUCLEOTIDE SEQUENCE [LARGE SCALE GENOMIC DNA]</scope>
    <source>
        <strain evidence="2 3">DSM 9768</strain>
    </source>
</reference>
<accession>A0ABT9ZVU8</accession>
<dbReference type="CDD" id="cd02440">
    <property type="entry name" value="AdoMet_MTases"/>
    <property type="match status" value="1"/>
</dbReference>
<organism evidence="2 3">
    <name type="scientific">Evansella vedderi</name>
    <dbReference type="NCBI Taxonomy" id="38282"/>
    <lineage>
        <taxon>Bacteria</taxon>
        <taxon>Bacillati</taxon>
        <taxon>Bacillota</taxon>
        <taxon>Bacilli</taxon>
        <taxon>Bacillales</taxon>
        <taxon>Bacillaceae</taxon>
        <taxon>Evansella</taxon>
    </lineage>
</organism>
<dbReference type="Proteomes" id="UP001230005">
    <property type="component" value="Unassembled WGS sequence"/>
</dbReference>
<evidence type="ECO:0000259" key="1">
    <source>
        <dbReference type="Pfam" id="PF13847"/>
    </source>
</evidence>
<dbReference type="SUPFAM" id="SSF53335">
    <property type="entry name" value="S-adenosyl-L-methionine-dependent methyltransferases"/>
    <property type="match status" value="1"/>
</dbReference>
<dbReference type="Pfam" id="PF13847">
    <property type="entry name" value="Methyltransf_31"/>
    <property type="match status" value="1"/>
</dbReference>
<dbReference type="EMBL" id="JAUSUG010000010">
    <property type="protein sequence ID" value="MDQ0255358.1"/>
    <property type="molecule type" value="Genomic_DNA"/>
</dbReference>
<evidence type="ECO:0000313" key="2">
    <source>
        <dbReference type="EMBL" id="MDQ0255358.1"/>
    </source>
</evidence>
<sequence length="316" mass="36263">MKERLIDPKELFFGQQHIGTAELFGEHYHTVPLTETPHYQFLLGNDVLYLDYLQASWGYLKPRKNRIEEKKRKLKKFETLLSDILHDGCQSPIKVCKRMDGKYVVIHGNHRASICLYLGREIKAKEISMERHLKKITKQPSRYSGVNDDGKTYQKLLQIITGNLDKNDSSTNLPYIKSEDLKGKTVLDVGCGYGMYSFYAAMEGATKVMGLDVSNQLLTAAIRANTLFAKPCYFKNVDFSQPCQLEKADTTFVFAGEEYFNHKILADNLINHTKKVVYFETTHNSEVPKELKEIFSTIQLMGSTEAGNRKIYRCEM</sequence>
<dbReference type="Gene3D" id="3.90.1530.10">
    <property type="entry name" value="Conserved hypothetical protein from pyrococcus furiosus pfu- 392566-001, ParB domain"/>
    <property type="match status" value="1"/>
</dbReference>
<name>A0ABT9ZVU8_9BACI</name>
<dbReference type="SUPFAM" id="SSF110849">
    <property type="entry name" value="ParB/Sulfiredoxin"/>
    <property type="match status" value="1"/>
</dbReference>
<comment type="caution">
    <text evidence="2">The sequence shown here is derived from an EMBL/GenBank/DDBJ whole genome shotgun (WGS) entry which is preliminary data.</text>
</comment>
<dbReference type="InterPro" id="IPR029063">
    <property type="entry name" value="SAM-dependent_MTases_sf"/>
</dbReference>
<proteinExistence type="predicted"/>
<keyword evidence="3" id="KW-1185">Reference proteome</keyword>
<protein>
    <submittedName>
        <fullName evidence="2">16S rRNA G966 N2-methylase RsmD</fullName>
    </submittedName>
</protein>
<dbReference type="Gene3D" id="3.40.50.150">
    <property type="entry name" value="Vaccinia Virus protein VP39"/>
    <property type="match status" value="1"/>
</dbReference>
<gene>
    <name evidence="2" type="ORF">J2S74_002740</name>
</gene>
<evidence type="ECO:0000313" key="3">
    <source>
        <dbReference type="Proteomes" id="UP001230005"/>
    </source>
</evidence>
<feature type="domain" description="Methyltransferase" evidence="1">
    <location>
        <begin position="182"/>
        <end position="252"/>
    </location>
</feature>
<dbReference type="InterPro" id="IPR025714">
    <property type="entry name" value="Methyltranfer_dom"/>
</dbReference>